<comment type="similarity">
    <text evidence="1 4">Belongs to the glycosyl hydrolase 13 family.</text>
</comment>
<comment type="catalytic activity">
    <reaction evidence="5">
        <text>Endohydrolysis of (1-&gt;4)-alpha-D-glucosidic linkages in polysaccharides containing three or more (1-&gt;4)-alpha-linked D-glucose units.</text>
        <dbReference type="EC" id="3.2.1.1"/>
    </reaction>
</comment>
<keyword evidence="8" id="KW-1185">Reference proteome</keyword>
<dbReference type="InterPro" id="IPR045857">
    <property type="entry name" value="O16G_dom_2"/>
</dbReference>
<dbReference type="EMBL" id="FOPJ01000003">
    <property type="protein sequence ID" value="SFG38554.1"/>
    <property type="molecule type" value="Genomic_DNA"/>
</dbReference>
<feature type="domain" description="Glycosyl hydrolase family 13 catalytic" evidence="6">
    <location>
        <begin position="17"/>
        <end position="368"/>
    </location>
</feature>
<evidence type="ECO:0000256" key="3">
    <source>
        <dbReference type="ARBA" id="ARBA00023295"/>
    </source>
</evidence>
<dbReference type="RefSeq" id="WP_092284558.1">
    <property type="nucleotide sequence ID" value="NZ_FOPJ01000003.1"/>
</dbReference>
<dbReference type="PANTHER" id="PTHR10357">
    <property type="entry name" value="ALPHA-AMYLASE FAMILY MEMBER"/>
    <property type="match status" value="1"/>
</dbReference>
<evidence type="ECO:0000256" key="5">
    <source>
        <dbReference type="RuleBase" id="RU361134"/>
    </source>
</evidence>
<keyword evidence="5" id="KW-0119">Carbohydrate metabolism</keyword>
<gene>
    <name evidence="7" type="ORF">SAMN05660282_00753</name>
</gene>
<protein>
    <recommendedName>
        <fullName evidence="5">Alpha-amylase</fullName>
        <ecNumber evidence="5">3.2.1.1</ecNumber>
    </recommendedName>
</protein>
<dbReference type="PRINTS" id="PR00110">
    <property type="entry name" value="ALPHAAMYLASE"/>
</dbReference>
<keyword evidence="2 5" id="KW-0378">Hydrolase</keyword>
<evidence type="ECO:0000313" key="7">
    <source>
        <dbReference type="EMBL" id="SFG38554.1"/>
    </source>
</evidence>
<dbReference type="Pfam" id="PF00128">
    <property type="entry name" value="Alpha-amylase"/>
    <property type="match status" value="1"/>
</dbReference>
<dbReference type="GO" id="GO:0016853">
    <property type="term" value="F:isomerase activity"/>
    <property type="evidence" value="ECO:0007669"/>
    <property type="project" value="UniProtKB-KW"/>
</dbReference>
<dbReference type="Proteomes" id="UP000199065">
    <property type="component" value="Unassembled WGS sequence"/>
</dbReference>
<dbReference type="GO" id="GO:0043169">
    <property type="term" value="F:cation binding"/>
    <property type="evidence" value="ECO:0007669"/>
    <property type="project" value="InterPro"/>
</dbReference>
<dbReference type="InterPro" id="IPR006047">
    <property type="entry name" value="GH13_cat_dom"/>
</dbReference>
<dbReference type="GO" id="GO:0005975">
    <property type="term" value="P:carbohydrate metabolic process"/>
    <property type="evidence" value="ECO:0007669"/>
    <property type="project" value="InterPro"/>
</dbReference>
<dbReference type="STRING" id="185761.SAMN05660282_00753"/>
<dbReference type="InterPro" id="IPR017853">
    <property type="entry name" value="GH"/>
</dbReference>
<sequence>MSQHSTPDWVSHLIGWHIYPLGFCGAPTRGDHAWVDKHDEDGAERVTHRLRHLLAWLDYVQELGFNAIQLGPIFDSASHGYDTVDFFRIDPRLGDEEDFLAFTRAAHERGIKVLADGVFNHVSEHHPSFIRALEDQNCEEAQLFRIDYAQDPPQAECFEGHGALVNLNHDSPEVAKHISEVMIYWGYRGIDGWRLDAAYAVPPVFWSKVLPQVRDEHPEVFVYGEVIHGDYAAIAEESGMDSVTQYELWKALWSSLKEKNFFELQWNLDRHNAFLDSFVPVTFIGNHDVTRIATQIGAEKALLAAVVLFTVGGVPLVYYGDEQGYTGLKEEREGGDDQIRPAMPDSPEELSPLGEHACRIYHQLIALRRTYPWLHIARTEIDVLENEHLVYRSINQEGEGHLQVELDIRDTPRAVVRDATGTEILSIS</sequence>
<dbReference type="InterPro" id="IPR006046">
    <property type="entry name" value="Alpha_amylase"/>
</dbReference>
<dbReference type="OrthoDB" id="9802433at2"/>
<dbReference type="Gene3D" id="3.20.20.80">
    <property type="entry name" value="Glycosidases"/>
    <property type="match status" value="1"/>
</dbReference>
<dbReference type="Gene3D" id="3.90.400.10">
    <property type="entry name" value="Oligo-1,6-glucosidase, Domain 2"/>
    <property type="match status" value="1"/>
</dbReference>
<dbReference type="SUPFAM" id="SSF51445">
    <property type="entry name" value="(Trans)glycosidases"/>
    <property type="match status" value="1"/>
</dbReference>
<accession>A0A1I2RCX1</accession>
<dbReference type="CDD" id="cd11354">
    <property type="entry name" value="AmyAc_bac_CMD_like"/>
    <property type="match status" value="1"/>
</dbReference>
<evidence type="ECO:0000256" key="4">
    <source>
        <dbReference type="RuleBase" id="RU003615"/>
    </source>
</evidence>
<name>A0A1I2RCX1_9CORY</name>
<dbReference type="AlphaFoldDB" id="A0A1I2RCX1"/>
<proteinExistence type="inferred from homology"/>
<evidence type="ECO:0000313" key="8">
    <source>
        <dbReference type="Proteomes" id="UP000199065"/>
    </source>
</evidence>
<dbReference type="GO" id="GO:0004556">
    <property type="term" value="F:alpha-amylase activity"/>
    <property type="evidence" value="ECO:0007669"/>
    <property type="project" value="UniProtKB-UniRule"/>
</dbReference>
<dbReference type="SMART" id="SM00642">
    <property type="entry name" value="Aamy"/>
    <property type="match status" value="1"/>
</dbReference>
<reference evidence="7 8" key="1">
    <citation type="submission" date="2016-10" db="EMBL/GenBank/DDBJ databases">
        <authorList>
            <person name="de Groot N.N."/>
        </authorList>
    </citation>
    <scope>NUCLEOTIDE SEQUENCE [LARGE SCALE GENOMIC DNA]</scope>
    <source>
        <strain>J11</strain>
        <strain evidence="8">PG 39</strain>
    </source>
</reference>
<dbReference type="EC" id="3.2.1.1" evidence="5"/>
<keyword evidence="3 5" id="KW-0326">Glycosidase</keyword>
<dbReference type="PANTHER" id="PTHR10357:SF210">
    <property type="entry name" value="MALTODEXTRIN GLUCOSIDASE"/>
    <property type="match status" value="1"/>
</dbReference>
<evidence type="ECO:0000256" key="2">
    <source>
        <dbReference type="ARBA" id="ARBA00022801"/>
    </source>
</evidence>
<organism evidence="7 8">
    <name type="scientific">Corynebacterium spheniscorum</name>
    <dbReference type="NCBI Taxonomy" id="185761"/>
    <lineage>
        <taxon>Bacteria</taxon>
        <taxon>Bacillati</taxon>
        <taxon>Actinomycetota</taxon>
        <taxon>Actinomycetes</taxon>
        <taxon>Mycobacteriales</taxon>
        <taxon>Corynebacteriaceae</taxon>
        <taxon>Corynebacterium</taxon>
    </lineage>
</organism>
<evidence type="ECO:0000259" key="6">
    <source>
        <dbReference type="SMART" id="SM00642"/>
    </source>
</evidence>
<evidence type="ECO:0000256" key="1">
    <source>
        <dbReference type="ARBA" id="ARBA00008061"/>
    </source>
</evidence>